<evidence type="ECO:0000313" key="7">
    <source>
        <dbReference type="Proteomes" id="UP000746584"/>
    </source>
</evidence>
<dbReference type="EMBL" id="JAFBCG010000001">
    <property type="protein sequence ID" value="MBM7803820.1"/>
    <property type="molecule type" value="Genomic_DNA"/>
</dbReference>
<dbReference type="InterPro" id="IPR043968">
    <property type="entry name" value="SGNH"/>
</dbReference>
<feature type="transmembrane region" description="Helical" evidence="1">
    <location>
        <begin position="200"/>
        <end position="221"/>
    </location>
</feature>
<dbReference type="Proteomes" id="UP000746584">
    <property type="component" value="Unassembled WGS sequence"/>
</dbReference>
<keyword evidence="4" id="KW-0808">Transferase</keyword>
<name>A0A8H9KZ73_9MICO</name>
<reference evidence="4" key="1">
    <citation type="journal article" date="2014" name="Int. J. Syst. Evol. Microbiol.">
        <title>Complete genome sequence of Corynebacterium casei LMG S-19264T (=DSM 44701T), isolated from a smear-ripened cheese.</title>
        <authorList>
            <consortium name="US DOE Joint Genome Institute (JGI-PGF)"/>
            <person name="Walter F."/>
            <person name="Albersmeier A."/>
            <person name="Kalinowski J."/>
            <person name="Ruckert C."/>
        </authorList>
    </citation>
    <scope>NUCLEOTIDE SEQUENCE</scope>
    <source>
        <strain evidence="4">JCM 1480</strain>
    </source>
</reference>
<feature type="transmembrane region" description="Helical" evidence="1">
    <location>
        <begin position="285"/>
        <end position="306"/>
    </location>
</feature>
<sequence length="673" mass="71709">MTSSSPAFRNDVHGLRGGAVLLVLLEHARLAFGGGFVGVDVFFVISGFLITGHVVRELERRGRVDLAGFWARRVRRILPSALLVALVTAGVGLLLVPPLARGELVEAAVASLLSVPNLYFASEGTDYLAGTAPSPFQHYWSLGVEEQFYLLWPLFLLLAWRLGRRSSARRRTMLLVGAVVVLVALSLALAVGLTDRSQPWAFFSLPSRAWELAAGGLAAIAVHRGALVRGHTAVVLGWAGLAGILLAATTYSETTAYPGTAVLLPVAAAVVLVWSGAAGHPFGPVALLGIRPLQYLGGISYALYLWHWPLLVLPQAAVGLATPLPLWVRLTALAAAVGLAHLTTRYVEQPLRGARLPDVRTVLLGLSASAVAVAVVLGAGMAAAPRTLTSDRTTADVTPTEPPTFTPFVPVGLDPQLDRATDSTSDYRRRGCHVESASDTTINSCVLGDPDGTLTVALVGDSHAAHWMPALEAWADRHGGVRVLGYTKNACTMVDVEVLTSGRPYRECDTWRAGVLQRLAAEAPDVVLVAGSAHLPLAAAPDESDRAARTTLSRDGLRRTLAVLPERSRVSVLADTPEFAESVPRCLSANLDDTDACGVDRHVGVDAARVASERRVTEAAGHRYVDLTDWFCSPTRCGVVSGNTLLYRDHGHLTEPWARSLWRQIGAAVEDAR</sequence>
<dbReference type="InterPro" id="IPR050879">
    <property type="entry name" value="Acyltransferase_3"/>
</dbReference>
<protein>
    <submittedName>
        <fullName evidence="4">Acyltransferase</fullName>
    </submittedName>
    <submittedName>
        <fullName evidence="5">Peptidoglycan/LPS O-acetylase OafA/YrhL</fullName>
    </submittedName>
</protein>
<feature type="transmembrane region" description="Helical" evidence="1">
    <location>
        <begin position="147"/>
        <end position="163"/>
    </location>
</feature>
<dbReference type="Proteomes" id="UP000648535">
    <property type="component" value="Unassembled WGS sequence"/>
</dbReference>
<proteinExistence type="predicted"/>
<dbReference type="AlphaFoldDB" id="A0A8H9KZ73"/>
<evidence type="ECO:0000259" key="3">
    <source>
        <dbReference type="Pfam" id="PF19040"/>
    </source>
</evidence>
<comment type="caution">
    <text evidence="4">The sequence shown here is derived from an EMBL/GenBank/DDBJ whole genome shotgun (WGS) entry which is preliminary data.</text>
</comment>
<dbReference type="InterPro" id="IPR002656">
    <property type="entry name" value="Acyl_transf_3_dom"/>
</dbReference>
<feature type="transmembrane region" description="Helical" evidence="1">
    <location>
        <begin position="30"/>
        <end position="55"/>
    </location>
</feature>
<dbReference type="PANTHER" id="PTHR23028:SF53">
    <property type="entry name" value="ACYL_TRANSF_3 DOMAIN-CONTAINING PROTEIN"/>
    <property type="match status" value="1"/>
</dbReference>
<dbReference type="EMBL" id="BMOI01000008">
    <property type="protein sequence ID" value="GGL02288.1"/>
    <property type="molecule type" value="Genomic_DNA"/>
</dbReference>
<feature type="transmembrane region" description="Helical" evidence="1">
    <location>
        <begin position="76"/>
        <end position="96"/>
    </location>
</feature>
<feature type="domain" description="SGNH" evidence="3">
    <location>
        <begin position="432"/>
        <end position="661"/>
    </location>
</feature>
<dbReference type="GO" id="GO:0016020">
    <property type="term" value="C:membrane"/>
    <property type="evidence" value="ECO:0007669"/>
    <property type="project" value="TreeGrafter"/>
</dbReference>
<feature type="transmembrane region" description="Helical" evidence="1">
    <location>
        <begin position="326"/>
        <end position="347"/>
    </location>
</feature>
<keyword evidence="1" id="KW-0472">Membrane</keyword>
<reference evidence="5 7" key="3">
    <citation type="submission" date="2021-01" db="EMBL/GenBank/DDBJ databases">
        <title>Sequencing the genomes of 1000 actinobacteria strains.</title>
        <authorList>
            <person name="Klenk H.-P."/>
        </authorList>
    </citation>
    <scope>NUCLEOTIDE SEQUENCE [LARGE SCALE GENOMIC DNA]</scope>
    <source>
        <strain evidence="5 7">DSM 20542</strain>
    </source>
</reference>
<keyword evidence="4" id="KW-0012">Acyltransferase</keyword>
<feature type="transmembrane region" description="Helical" evidence="1">
    <location>
        <begin position="175"/>
        <end position="194"/>
    </location>
</feature>
<dbReference type="GO" id="GO:0016747">
    <property type="term" value="F:acyltransferase activity, transferring groups other than amino-acyl groups"/>
    <property type="evidence" value="ECO:0007669"/>
    <property type="project" value="InterPro"/>
</dbReference>
<feature type="transmembrane region" description="Helical" evidence="1">
    <location>
        <begin position="233"/>
        <end position="251"/>
    </location>
</feature>
<feature type="transmembrane region" description="Helical" evidence="1">
    <location>
        <begin position="257"/>
        <end position="278"/>
    </location>
</feature>
<dbReference type="Pfam" id="PF19040">
    <property type="entry name" value="SGNH"/>
    <property type="match status" value="1"/>
</dbReference>
<evidence type="ECO:0000313" key="4">
    <source>
        <dbReference type="EMBL" id="GGL02288.1"/>
    </source>
</evidence>
<feature type="domain" description="Acyltransferase 3" evidence="2">
    <location>
        <begin position="11"/>
        <end position="339"/>
    </location>
</feature>
<accession>A0A8H9KZ73</accession>
<dbReference type="GO" id="GO:0009103">
    <property type="term" value="P:lipopolysaccharide biosynthetic process"/>
    <property type="evidence" value="ECO:0007669"/>
    <property type="project" value="TreeGrafter"/>
</dbReference>
<evidence type="ECO:0000313" key="5">
    <source>
        <dbReference type="EMBL" id="MBM7803820.1"/>
    </source>
</evidence>
<organism evidence="4 6">
    <name type="scientific">Curtobacterium luteum</name>
    <dbReference type="NCBI Taxonomy" id="33881"/>
    <lineage>
        <taxon>Bacteria</taxon>
        <taxon>Bacillati</taxon>
        <taxon>Actinomycetota</taxon>
        <taxon>Actinomycetes</taxon>
        <taxon>Micrococcales</taxon>
        <taxon>Microbacteriaceae</taxon>
        <taxon>Curtobacterium</taxon>
    </lineage>
</organism>
<evidence type="ECO:0000259" key="2">
    <source>
        <dbReference type="Pfam" id="PF01757"/>
    </source>
</evidence>
<evidence type="ECO:0000313" key="6">
    <source>
        <dbReference type="Proteomes" id="UP000648535"/>
    </source>
</evidence>
<reference evidence="4" key="2">
    <citation type="submission" date="2020-09" db="EMBL/GenBank/DDBJ databases">
        <authorList>
            <person name="Sun Q."/>
            <person name="Ohkuma M."/>
        </authorList>
    </citation>
    <scope>NUCLEOTIDE SEQUENCE</scope>
    <source>
        <strain evidence="4">JCM 1480</strain>
    </source>
</reference>
<evidence type="ECO:0000256" key="1">
    <source>
        <dbReference type="SAM" id="Phobius"/>
    </source>
</evidence>
<dbReference type="PANTHER" id="PTHR23028">
    <property type="entry name" value="ACETYLTRANSFERASE"/>
    <property type="match status" value="1"/>
</dbReference>
<feature type="transmembrane region" description="Helical" evidence="1">
    <location>
        <begin position="359"/>
        <end position="384"/>
    </location>
</feature>
<keyword evidence="1" id="KW-0812">Transmembrane</keyword>
<keyword evidence="1" id="KW-1133">Transmembrane helix</keyword>
<dbReference type="RefSeq" id="WP_175328812.1">
    <property type="nucleotide sequence ID" value="NZ_BMOI01000008.1"/>
</dbReference>
<keyword evidence="7" id="KW-1185">Reference proteome</keyword>
<gene>
    <name evidence="4" type="ORF">GCM10009769_20460</name>
    <name evidence="5" type="ORF">JOE58_003071</name>
</gene>
<dbReference type="Pfam" id="PF01757">
    <property type="entry name" value="Acyl_transf_3"/>
    <property type="match status" value="1"/>
</dbReference>